<evidence type="ECO:0000256" key="5">
    <source>
        <dbReference type="ARBA" id="ARBA00023010"/>
    </source>
</evidence>
<dbReference type="PANTHER" id="PTHR13437:SF2">
    <property type="entry name" value="NUCLEOPORIN P58_P45"/>
    <property type="match status" value="1"/>
</dbReference>
<gene>
    <name evidence="9" type="ORF">B0T21DRAFT_306403</name>
</gene>
<feature type="compositionally biased region" description="Gly residues" evidence="8">
    <location>
        <begin position="148"/>
        <end position="163"/>
    </location>
</feature>
<dbReference type="Pfam" id="PF21121">
    <property type="entry name" value="Nup49_C"/>
    <property type="match status" value="1"/>
</dbReference>
<dbReference type="GO" id="GO:0015031">
    <property type="term" value="P:protein transport"/>
    <property type="evidence" value="ECO:0007669"/>
    <property type="project" value="UniProtKB-KW"/>
</dbReference>
<evidence type="ECO:0000256" key="1">
    <source>
        <dbReference type="ARBA" id="ARBA00004567"/>
    </source>
</evidence>
<dbReference type="InterPro" id="IPR024882">
    <property type="entry name" value="NUP58/p45/49"/>
</dbReference>
<keyword evidence="10" id="KW-1185">Reference proteome</keyword>
<keyword evidence="2" id="KW-0813">Transport</keyword>
<evidence type="ECO:0000256" key="3">
    <source>
        <dbReference type="ARBA" id="ARBA00022816"/>
    </source>
</evidence>
<organism evidence="9 10">
    <name type="scientific">Apiosordaria backusii</name>
    <dbReference type="NCBI Taxonomy" id="314023"/>
    <lineage>
        <taxon>Eukaryota</taxon>
        <taxon>Fungi</taxon>
        <taxon>Dikarya</taxon>
        <taxon>Ascomycota</taxon>
        <taxon>Pezizomycotina</taxon>
        <taxon>Sordariomycetes</taxon>
        <taxon>Sordariomycetidae</taxon>
        <taxon>Sordariales</taxon>
        <taxon>Lasiosphaeriaceae</taxon>
        <taxon>Apiosordaria</taxon>
    </lineage>
</organism>
<evidence type="ECO:0008006" key="11">
    <source>
        <dbReference type="Google" id="ProtNLM"/>
    </source>
</evidence>
<keyword evidence="3" id="KW-0509">mRNA transport</keyword>
<feature type="region of interest" description="Disordered" evidence="8">
    <location>
        <begin position="201"/>
        <end position="220"/>
    </location>
</feature>
<dbReference type="GO" id="GO:0005643">
    <property type="term" value="C:nuclear pore"/>
    <property type="evidence" value="ECO:0007669"/>
    <property type="project" value="UniProtKB-SubCell"/>
</dbReference>
<dbReference type="EMBL" id="JAUKTV010000003">
    <property type="protein sequence ID" value="KAK0742007.1"/>
    <property type="molecule type" value="Genomic_DNA"/>
</dbReference>
<feature type="region of interest" description="Disordered" evidence="8">
    <location>
        <begin position="136"/>
        <end position="182"/>
    </location>
</feature>
<evidence type="ECO:0000256" key="4">
    <source>
        <dbReference type="ARBA" id="ARBA00022927"/>
    </source>
</evidence>
<accession>A0AA40K1A8</accession>
<feature type="compositionally biased region" description="Low complexity" evidence="8">
    <location>
        <begin position="136"/>
        <end position="147"/>
    </location>
</feature>
<keyword evidence="5" id="KW-0811">Translocation</keyword>
<dbReference type="AlphaFoldDB" id="A0AA40K1A8"/>
<dbReference type="Pfam" id="PF13634">
    <property type="entry name" value="Nucleoporin_FG"/>
    <property type="match status" value="2"/>
</dbReference>
<keyword evidence="4" id="KW-0653">Protein transport</keyword>
<dbReference type="Proteomes" id="UP001172159">
    <property type="component" value="Unassembled WGS sequence"/>
</dbReference>
<evidence type="ECO:0000313" key="9">
    <source>
        <dbReference type="EMBL" id="KAK0742007.1"/>
    </source>
</evidence>
<feature type="compositionally biased region" description="Polar residues" evidence="8">
    <location>
        <begin position="73"/>
        <end position="82"/>
    </location>
</feature>
<evidence type="ECO:0000313" key="10">
    <source>
        <dbReference type="Proteomes" id="UP001172159"/>
    </source>
</evidence>
<dbReference type="GO" id="GO:0017056">
    <property type="term" value="F:structural constituent of nuclear pore"/>
    <property type="evidence" value="ECO:0007669"/>
    <property type="project" value="InterPro"/>
</dbReference>
<dbReference type="GO" id="GO:0051028">
    <property type="term" value="P:mRNA transport"/>
    <property type="evidence" value="ECO:0007669"/>
    <property type="project" value="UniProtKB-KW"/>
</dbReference>
<dbReference type="GO" id="GO:0008139">
    <property type="term" value="F:nuclear localization sequence binding"/>
    <property type="evidence" value="ECO:0007669"/>
    <property type="project" value="InterPro"/>
</dbReference>
<feature type="compositionally biased region" description="Polar residues" evidence="8">
    <location>
        <begin position="39"/>
        <end position="50"/>
    </location>
</feature>
<feature type="compositionally biased region" description="Low complexity" evidence="8">
    <location>
        <begin position="209"/>
        <end position="220"/>
    </location>
</feature>
<proteinExistence type="predicted"/>
<comment type="caution">
    <text evidence="9">The sequence shown here is derived from an EMBL/GenBank/DDBJ whole genome shotgun (WGS) entry which is preliminary data.</text>
</comment>
<comment type="subcellular location">
    <subcellularLocation>
        <location evidence="1">Nucleus</location>
        <location evidence="1">Nuclear pore complex</location>
    </subcellularLocation>
</comment>
<evidence type="ECO:0000256" key="6">
    <source>
        <dbReference type="ARBA" id="ARBA00023132"/>
    </source>
</evidence>
<evidence type="ECO:0000256" key="2">
    <source>
        <dbReference type="ARBA" id="ARBA00022448"/>
    </source>
</evidence>
<feature type="compositionally biased region" description="Polar residues" evidence="8">
    <location>
        <begin position="17"/>
        <end position="30"/>
    </location>
</feature>
<evidence type="ECO:0000256" key="8">
    <source>
        <dbReference type="SAM" id="MobiDB-lite"/>
    </source>
</evidence>
<sequence>MFGRSASGPGGLSINTGGANLFGSSTTQQPPAAGGGLFGSTTQPAQQGTSLFGGTGAATTQPQQTTGSLFGGTATSQPQQSGGLFGQTTTTPQAQTGGLFVNKLATTQQPQQQQMGSLFGGGAAAPAQPQQTSLFAGAATQQQQQPQQGGGLFGGAGGGGGLFGATAQQQQPQQSGGLFGASTTTGGGLFGAKPAAPAGSSLFGGGLGQSTLQQPTQQQVPGLTMGQAATQSVVPGVRIDLSNIRSTTRFNDLQDTLQKEIADIDDKIQKCIRDCEAVEAFLPSHGELLSAIPTDVSFVSRKSEGAHRALESDVDAINQLHELIKTDADNARLSFKAIDNLKLPVQYHQTGLWSKGASAGAGDANAESNSDLISFFSKTADEMDAMMKRFEKNLGEIEVHLHGVQGNMMEALQRAAAGNRAGQNGGVDENVLELAAALREFEEGILKVAGKVGGLKEGITELKLKDFMGHGS</sequence>
<keyword evidence="6" id="KW-0906">Nuclear pore complex</keyword>
<name>A0AA40K1A8_9PEZI</name>
<feature type="compositionally biased region" description="Low complexity" evidence="8">
    <location>
        <begin position="57"/>
        <end position="67"/>
    </location>
</feature>
<protein>
    <recommendedName>
        <fullName evidence="11">Nucleoporin NUP49/NSP49</fullName>
    </recommendedName>
</protein>
<keyword evidence="7" id="KW-0539">Nucleus</keyword>
<dbReference type="PANTHER" id="PTHR13437">
    <property type="entry name" value="NUCLEOPORIN P58/P45 NUCLEOPORIN-LIKE PROTEIN 1"/>
    <property type="match status" value="1"/>
</dbReference>
<feature type="region of interest" description="Disordered" evidence="8">
    <location>
        <begin position="17"/>
        <end position="94"/>
    </location>
</feature>
<feature type="compositionally biased region" description="Low complexity" evidence="8">
    <location>
        <begin position="164"/>
        <end position="174"/>
    </location>
</feature>
<evidence type="ECO:0000256" key="7">
    <source>
        <dbReference type="ARBA" id="ARBA00023242"/>
    </source>
</evidence>
<dbReference type="InterPro" id="IPR025574">
    <property type="entry name" value="Nucleoporin_FG_rpt"/>
</dbReference>
<reference evidence="9" key="1">
    <citation type="submission" date="2023-06" db="EMBL/GenBank/DDBJ databases">
        <title>Genome-scale phylogeny and comparative genomics of the fungal order Sordariales.</title>
        <authorList>
            <consortium name="Lawrence Berkeley National Laboratory"/>
            <person name="Hensen N."/>
            <person name="Bonometti L."/>
            <person name="Westerberg I."/>
            <person name="Brannstrom I.O."/>
            <person name="Guillou S."/>
            <person name="Cros-Aarteil S."/>
            <person name="Calhoun S."/>
            <person name="Haridas S."/>
            <person name="Kuo A."/>
            <person name="Mondo S."/>
            <person name="Pangilinan J."/>
            <person name="Riley R."/>
            <person name="Labutti K."/>
            <person name="Andreopoulos B."/>
            <person name="Lipzen A."/>
            <person name="Chen C."/>
            <person name="Yanf M."/>
            <person name="Daum C."/>
            <person name="Ng V."/>
            <person name="Clum A."/>
            <person name="Steindorff A."/>
            <person name="Ohm R."/>
            <person name="Martin F."/>
            <person name="Silar P."/>
            <person name="Natvig D."/>
            <person name="Lalanne C."/>
            <person name="Gautier V."/>
            <person name="Ament-Velasquez S.L."/>
            <person name="Kruys A."/>
            <person name="Hutchinson M.I."/>
            <person name="Powell A.J."/>
            <person name="Barry K."/>
            <person name="Miller A.N."/>
            <person name="Grigoriev I.V."/>
            <person name="Debuchy R."/>
            <person name="Gladieux P."/>
            <person name="Thoren M.H."/>
            <person name="Johannesson H."/>
        </authorList>
    </citation>
    <scope>NUCLEOTIDE SEQUENCE</scope>
    <source>
        <strain evidence="9">CBS 540.89</strain>
    </source>
</reference>